<keyword evidence="4" id="KW-1185">Reference proteome</keyword>
<dbReference type="RefSeq" id="WP_158916718.1">
    <property type="nucleotide sequence ID" value="NZ_CP047020.1"/>
</dbReference>
<dbReference type="AlphaFoldDB" id="A0A6I6MUS5"/>
<evidence type="ECO:0008006" key="5">
    <source>
        <dbReference type="Google" id="ProtNLM"/>
    </source>
</evidence>
<evidence type="ECO:0000256" key="2">
    <source>
        <dbReference type="SAM" id="SignalP"/>
    </source>
</evidence>
<evidence type="ECO:0000256" key="1">
    <source>
        <dbReference type="SAM" id="MobiDB-lite"/>
    </source>
</evidence>
<feature type="region of interest" description="Disordered" evidence="1">
    <location>
        <begin position="247"/>
        <end position="266"/>
    </location>
</feature>
<dbReference type="KEGG" id="sbro:GQF42_00585"/>
<feature type="compositionally biased region" description="Polar residues" evidence="1">
    <location>
        <begin position="40"/>
        <end position="55"/>
    </location>
</feature>
<dbReference type="Proteomes" id="UP000436138">
    <property type="component" value="Chromosome"/>
</dbReference>
<feature type="chain" id="PRO_5026310782" description="Secreted protein" evidence="2">
    <location>
        <begin position="29"/>
        <end position="327"/>
    </location>
</feature>
<evidence type="ECO:0000313" key="3">
    <source>
        <dbReference type="EMBL" id="QHA02059.1"/>
    </source>
</evidence>
<accession>A0A6I6MUS5</accession>
<reference evidence="3 4" key="1">
    <citation type="submission" date="2019-12" db="EMBL/GenBank/DDBJ databases">
        <title>Streptomyces sp. strain T44 isolated from rhizosphere soil of Broussonetia papyrifera.</title>
        <authorList>
            <person name="Mo P."/>
        </authorList>
    </citation>
    <scope>NUCLEOTIDE SEQUENCE [LARGE SCALE GENOMIC DNA]</scope>
    <source>
        <strain evidence="3 4">T44</strain>
    </source>
</reference>
<name>A0A6I6MUS5_9ACTN</name>
<gene>
    <name evidence="3" type="ORF">GQF42_00585</name>
</gene>
<sequence>MLSRLSSQQYATAAVAALVLTVFSPCLASCSTGVPAGNPRNHQLGNAPQPQTPAQGQIGDAERKRLFEAEQVLIAHCMSARGWTYRPIPWHPKEDDPAQDPRHGDDVRLHRTAGYGLAAAWNRQTPSPNDSYVNSLSVKDRSRYSRALYGSPQRRLDAPLPNGEVTFIYVDGCTAQSEQQLYGDLKEWLITDTTVINLDIERDNRIGSAPAMARTSGAWSACMKSRGYHYPNPDAARNHAIEAYAHSSPADTREPSRAELAQSTADAECDRQVGRARAFRALDKGYGDQLARERAPQIRAYRELAARALANIRAHPTWTSHRRPTPL</sequence>
<feature type="signal peptide" evidence="2">
    <location>
        <begin position="1"/>
        <end position="28"/>
    </location>
</feature>
<proteinExistence type="predicted"/>
<organism evidence="3 4">
    <name type="scientific">Streptomyces broussonetiae</name>
    <dbReference type="NCBI Taxonomy" id="2686304"/>
    <lineage>
        <taxon>Bacteria</taxon>
        <taxon>Bacillati</taxon>
        <taxon>Actinomycetota</taxon>
        <taxon>Actinomycetes</taxon>
        <taxon>Kitasatosporales</taxon>
        <taxon>Streptomycetaceae</taxon>
        <taxon>Streptomyces</taxon>
    </lineage>
</organism>
<evidence type="ECO:0000313" key="4">
    <source>
        <dbReference type="Proteomes" id="UP000436138"/>
    </source>
</evidence>
<protein>
    <recommendedName>
        <fullName evidence="5">Secreted protein</fullName>
    </recommendedName>
</protein>
<keyword evidence="2" id="KW-0732">Signal</keyword>
<feature type="region of interest" description="Disordered" evidence="1">
    <location>
        <begin position="39"/>
        <end position="58"/>
    </location>
</feature>
<dbReference type="EMBL" id="CP047020">
    <property type="protein sequence ID" value="QHA02059.1"/>
    <property type="molecule type" value="Genomic_DNA"/>
</dbReference>